<organism evidence="1 2">
    <name type="scientific">Brassica cretica</name>
    <name type="common">Mustard</name>
    <dbReference type="NCBI Taxonomy" id="69181"/>
    <lineage>
        <taxon>Eukaryota</taxon>
        <taxon>Viridiplantae</taxon>
        <taxon>Streptophyta</taxon>
        <taxon>Embryophyta</taxon>
        <taxon>Tracheophyta</taxon>
        <taxon>Spermatophyta</taxon>
        <taxon>Magnoliopsida</taxon>
        <taxon>eudicotyledons</taxon>
        <taxon>Gunneridae</taxon>
        <taxon>Pentapetalae</taxon>
        <taxon>rosids</taxon>
        <taxon>malvids</taxon>
        <taxon>Brassicales</taxon>
        <taxon>Brassicaceae</taxon>
        <taxon>Brassiceae</taxon>
        <taxon>Brassica</taxon>
    </lineage>
</organism>
<accession>A0ABQ7BMS0</accession>
<gene>
    <name evidence="1" type="ORF">DY000_02041385</name>
</gene>
<sequence>MIQPKIRTIQSGRQRFKFGSTRAMVKRIWKDDEGSSDEIGDGSVVGIWMVVDRDGEWKLKDRLMEMGSSCWTCISLKWISGWNDERDGIKLDGCVSLSS</sequence>
<evidence type="ECO:0000313" key="2">
    <source>
        <dbReference type="Proteomes" id="UP000266723"/>
    </source>
</evidence>
<evidence type="ECO:0000313" key="1">
    <source>
        <dbReference type="EMBL" id="KAF3533445.1"/>
    </source>
</evidence>
<comment type="caution">
    <text evidence="1">The sequence shown here is derived from an EMBL/GenBank/DDBJ whole genome shotgun (WGS) entry which is preliminary data.</text>
</comment>
<proteinExistence type="predicted"/>
<dbReference type="Proteomes" id="UP000266723">
    <property type="component" value="Unassembled WGS sequence"/>
</dbReference>
<name>A0ABQ7BMS0_BRACR</name>
<reference evidence="1 2" key="1">
    <citation type="journal article" date="2020" name="BMC Genomics">
        <title>Intraspecific diversification of the crop wild relative Brassica cretica Lam. using demographic model selection.</title>
        <authorList>
            <person name="Kioukis A."/>
            <person name="Michalopoulou V.A."/>
            <person name="Briers L."/>
            <person name="Pirintsos S."/>
            <person name="Studholme D.J."/>
            <person name="Pavlidis P."/>
            <person name="Sarris P.F."/>
        </authorList>
    </citation>
    <scope>NUCLEOTIDE SEQUENCE [LARGE SCALE GENOMIC DNA]</scope>
    <source>
        <strain evidence="2">cv. PFS-1207/04</strain>
    </source>
</reference>
<keyword evidence="2" id="KW-1185">Reference proteome</keyword>
<dbReference type="EMBL" id="QGKV02001507">
    <property type="protein sequence ID" value="KAF3533445.1"/>
    <property type="molecule type" value="Genomic_DNA"/>
</dbReference>
<protein>
    <submittedName>
        <fullName evidence="1">Uncharacterized protein</fullName>
    </submittedName>
</protein>